<gene>
    <name evidence="3" type="ORF">OUY22_03365</name>
</gene>
<name>A0ABT4S672_9ACTN</name>
<evidence type="ECO:0000313" key="4">
    <source>
        <dbReference type="Proteomes" id="UP001144036"/>
    </source>
</evidence>
<reference evidence="3" key="1">
    <citation type="submission" date="2022-11" db="EMBL/GenBank/DDBJ databases">
        <title>Nonomuraea corallina sp. nov., a new species of the genus Nonomuraea isolated from sea side sediment in Thai sea.</title>
        <authorList>
            <person name="Ngamcharungchit C."/>
            <person name="Matsumoto A."/>
            <person name="Suriyachadkun C."/>
            <person name="Panbangred W."/>
            <person name="Inahashi Y."/>
            <person name="Intra B."/>
        </authorList>
    </citation>
    <scope>NUCLEOTIDE SEQUENCE</scope>
    <source>
        <strain evidence="3">MCN248</strain>
    </source>
</reference>
<feature type="domain" description="CHAT" evidence="2">
    <location>
        <begin position="598"/>
        <end position="879"/>
    </location>
</feature>
<protein>
    <submittedName>
        <fullName evidence="3">CHAT domain-containing protein</fullName>
    </submittedName>
</protein>
<dbReference type="PANTHER" id="PTHR10098">
    <property type="entry name" value="RAPSYN-RELATED"/>
    <property type="match status" value="1"/>
</dbReference>
<dbReference type="Proteomes" id="UP001144036">
    <property type="component" value="Unassembled WGS sequence"/>
</dbReference>
<proteinExistence type="predicted"/>
<dbReference type="InterPro" id="IPR011990">
    <property type="entry name" value="TPR-like_helical_dom_sf"/>
</dbReference>
<feature type="region of interest" description="Disordered" evidence="1">
    <location>
        <begin position="660"/>
        <end position="718"/>
    </location>
</feature>
<evidence type="ECO:0000256" key="1">
    <source>
        <dbReference type="SAM" id="MobiDB-lite"/>
    </source>
</evidence>
<dbReference type="Pfam" id="PF12770">
    <property type="entry name" value="CHAT"/>
    <property type="match status" value="1"/>
</dbReference>
<dbReference type="InterPro" id="IPR019734">
    <property type="entry name" value="TPR_rpt"/>
</dbReference>
<accession>A0ABT4S672</accession>
<feature type="compositionally biased region" description="Basic and acidic residues" evidence="1">
    <location>
        <begin position="920"/>
        <end position="939"/>
    </location>
</feature>
<organism evidence="3 4">
    <name type="scientific">Nonomuraea corallina</name>
    <dbReference type="NCBI Taxonomy" id="2989783"/>
    <lineage>
        <taxon>Bacteria</taxon>
        <taxon>Bacillati</taxon>
        <taxon>Actinomycetota</taxon>
        <taxon>Actinomycetes</taxon>
        <taxon>Streptosporangiales</taxon>
        <taxon>Streptosporangiaceae</taxon>
        <taxon>Nonomuraea</taxon>
    </lineage>
</organism>
<keyword evidence="4" id="KW-1185">Reference proteome</keyword>
<dbReference type="RefSeq" id="WP_270153211.1">
    <property type="nucleotide sequence ID" value="NZ_JAPNNL010000007.1"/>
</dbReference>
<dbReference type="SMART" id="SM00028">
    <property type="entry name" value="TPR"/>
    <property type="match status" value="4"/>
</dbReference>
<feature type="region of interest" description="Disordered" evidence="1">
    <location>
        <begin position="893"/>
        <end position="939"/>
    </location>
</feature>
<dbReference type="InterPro" id="IPR024983">
    <property type="entry name" value="CHAT_dom"/>
</dbReference>
<evidence type="ECO:0000259" key="2">
    <source>
        <dbReference type="Pfam" id="PF12770"/>
    </source>
</evidence>
<evidence type="ECO:0000313" key="3">
    <source>
        <dbReference type="EMBL" id="MDA0632441.1"/>
    </source>
</evidence>
<dbReference type="Gene3D" id="1.25.40.10">
    <property type="entry name" value="Tetratricopeptide repeat domain"/>
    <property type="match status" value="1"/>
</dbReference>
<sequence>MATPRLTRTPGRSSGGALLVRAAEMAVLRSVIDPQQALRAGRKVLEAAEKAGDGEAASVALRAMALASRELGDLQAAEQRLRQAVRTPGAPAERVAQARLSLVTVRTERGHPLQALRMAALAWAYLSPLDRAKLDTQRAVALAHLGRYQEAVASCDRALRALVAAPGTVDDRRFLAGGLLNRGLVHAYRGDWDQAMRDITACLQIARHARLSHLVRLAAANLPFLAVRRGDIGGAFTHYREAEDTLYGFPERLATMRADFAGALLAAHLPGEARALLSLAVPDLEESGARVALAEARLKLAQVELLTGDAREAVAVAERAMRELSDQDRRAWLPLAREVVLRSRLALEPPTPALLAELVACADGLEQDSAHLAEAASLRLTAAETALALGDPAAASAQLARLTEEAPAIPPGGRYPQECVPAGQVPPLVRQHALALAAALREDITAAFRAAQEGLAGMGGRMDSLDDPSVRAHAARAGERLAAFGLRLAVRDGCAEEVFEWAERWRAVAAPVHARSAHGAGETDGWAELRAALGRAALVEYVTDDSSLFAVVVTGERMALRSLGPLREAGESLVRLRYSLRRAALHDGAAGAEAIAAAGAELERFLLAPLAAELGDRPLVLVPTGVLHTLPWSALPCLRERPVTVAASARSWLTAARSAASPCPGRAVPSSAQPPGTAQADHAVPSPAKPSGIAGPGRAPVPHGAPAGRSAGPERGAAGSLHVAAAAGPGLAYAREEVDRVVAAHPGARPVAARRDAVLAALASCDVVHLAAHGVFHARSPLLSSITLDDGPLMAYDLLDGPRTARLVVLSACDSGMARTPADGAPLGLAGAFLAQGATCVVAGMVPVGDEDALAVMSRFHELLATGHTPASALALASAWTGITAFTCFGAGDQPLVPREPDPPAAGGPAAGPAPAGRPGEGDLRPPPRTRERSARPPA</sequence>
<feature type="compositionally biased region" description="Low complexity" evidence="1">
    <location>
        <begin position="905"/>
        <end position="918"/>
    </location>
</feature>
<comment type="caution">
    <text evidence="3">The sequence shown here is derived from an EMBL/GenBank/DDBJ whole genome shotgun (WGS) entry which is preliminary data.</text>
</comment>
<dbReference type="EMBL" id="JAPNNL010000007">
    <property type="protein sequence ID" value="MDA0632441.1"/>
    <property type="molecule type" value="Genomic_DNA"/>
</dbReference>
<dbReference type="SUPFAM" id="SSF48452">
    <property type="entry name" value="TPR-like"/>
    <property type="match status" value="1"/>
</dbReference>
<dbReference type="PANTHER" id="PTHR10098:SF108">
    <property type="entry name" value="TETRATRICOPEPTIDE REPEAT PROTEIN 28"/>
    <property type="match status" value="1"/>
</dbReference>